<evidence type="ECO:0000256" key="3">
    <source>
        <dbReference type="ARBA" id="ARBA00022989"/>
    </source>
</evidence>
<evidence type="ECO:0000313" key="6">
    <source>
        <dbReference type="Proteomes" id="UP000887565"/>
    </source>
</evidence>
<comment type="subcellular location">
    <subcellularLocation>
        <location evidence="1">Membrane</location>
    </subcellularLocation>
</comment>
<keyword evidence="6" id="KW-1185">Reference proteome</keyword>
<keyword evidence="3" id="KW-1133">Transmembrane helix</keyword>
<dbReference type="InterPro" id="IPR001828">
    <property type="entry name" value="ANF_lig-bd_rcpt"/>
</dbReference>
<dbReference type="InterPro" id="IPR028082">
    <property type="entry name" value="Peripla_BP_I"/>
</dbReference>
<evidence type="ECO:0000256" key="1">
    <source>
        <dbReference type="ARBA" id="ARBA00004370"/>
    </source>
</evidence>
<keyword evidence="2" id="KW-0812">Transmembrane</keyword>
<name>A0A915L7W6_ROMCU</name>
<reference evidence="7" key="1">
    <citation type="submission" date="2022-11" db="UniProtKB">
        <authorList>
            <consortium name="WormBaseParasite"/>
        </authorList>
    </citation>
    <scope>IDENTIFICATION</scope>
</reference>
<evidence type="ECO:0000259" key="5">
    <source>
        <dbReference type="Pfam" id="PF01094"/>
    </source>
</evidence>
<proteinExistence type="predicted"/>
<dbReference type="Gene3D" id="3.40.50.2300">
    <property type="match status" value="1"/>
</dbReference>
<organism evidence="6 7">
    <name type="scientific">Romanomermis culicivorax</name>
    <name type="common">Nematode worm</name>
    <dbReference type="NCBI Taxonomy" id="13658"/>
    <lineage>
        <taxon>Eukaryota</taxon>
        <taxon>Metazoa</taxon>
        <taxon>Ecdysozoa</taxon>
        <taxon>Nematoda</taxon>
        <taxon>Enoplea</taxon>
        <taxon>Dorylaimia</taxon>
        <taxon>Mermithida</taxon>
        <taxon>Mermithoidea</taxon>
        <taxon>Mermithidae</taxon>
        <taxon>Romanomermis</taxon>
    </lineage>
</organism>
<accession>A0A915L7W6</accession>
<dbReference type="Pfam" id="PF01094">
    <property type="entry name" value="ANF_receptor"/>
    <property type="match status" value="1"/>
</dbReference>
<dbReference type="WBParaSite" id="nRc.2.0.1.t47129-RA">
    <property type="protein sequence ID" value="nRc.2.0.1.t47129-RA"/>
    <property type="gene ID" value="nRc.2.0.1.g47129"/>
</dbReference>
<evidence type="ECO:0000313" key="7">
    <source>
        <dbReference type="WBParaSite" id="nRc.2.0.1.t47129-RA"/>
    </source>
</evidence>
<protein>
    <submittedName>
        <fullName evidence="7">Receptor ligand binding region domain-containing protein</fullName>
    </submittedName>
</protein>
<sequence length="81" mass="8891">MHAQESILSNHQLGSPHFEVFDHTPKAVDLVQNLPSRAALAVAPLAKLFNIPMISWAATLVELSDEKRFPTMSRVIGSALK</sequence>
<feature type="domain" description="Receptor ligand binding region" evidence="5">
    <location>
        <begin position="36"/>
        <end position="78"/>
    </location>
</feature>
<evidence type="ECO:0000256" key="4">
    <source>
        <dbReference type="ARBA" id="ARBA00023136"/>
    </source>
</evidence>
<dbReference type="SUPFAM" id="SSF53822">
    <property type="entry name" value="Periplasmic binding protein-like I"/>
    <property type="match status" value="1"/>
</dbReference>
<evidence type="ECO:0000256" key="2">
    <source>
        <dbReference type="ARBA" id="ARBA00022692"/>
    </source>
</evidence>
<dbReference type="Proteomes" id="UP000887565">
    <property type="component" value="Unplaced"/>
</dbReference>
<keyword evidence="4" id="KW-0472">Membrane</keyword>
<dbReference type="GO" id="GO:0016020">
    <property type="term" value="C:membrane"/>
    <property type="evidence" value="ECO:0007669"/>
    <property type="project" value="UniProtKB-SubCell"/>
</dbReference>
<dbReference type="AlphaFoldDB" id="A0A915L7W6"/>